<comment type="similarity">
    <text evidence="2">Belongs to the scoloptoxin-16 family.</text>
</comment>
<dbReference type="EMBL" id="GGNE01000007">
    <property type="protein sequence ID" value="MIC88548.1"/>
    <property type="molecule type" value="Transcribed_RNA"/>
</dbReference>
<evidence type="ECO:0000256" key="6">
    <source>
        <dbReference type="ARBA" id="ARBA00023157"/>
    </source>
</evidence>
<keyword evidence="3" id="KW-0964">Secreted</keyword>
<feature type="chain" id="PRO_5020034968" evidence="7">
    <location>
        <begin position="24"/>
        <end position="106"/>
    </location>
</feature>
<dbReference type="Gene3D" id="2.10.70.10">
    <property type="entry name" value="Complement Module, domain 1"/>
    <property type="match status" value="1"/>
</dbReference>
<keyword evidence="5 7" id="KW-0732">Signal</keyword>
<reference evidence="9" key="1">
    <citation type="journal article" date="2018" name="Toxicon">
        <title>Venom-gland transcriptomics and venom proteomics of the giant Florida blue centipede, Scolopendra viridis.</title>
        <authorList>
            <person name="Ward M.J."/>
            <person name="Rokyta D.R."/>
        </authorList>
    </citation>
    <scope>NUCLEOTIDE SEQUENCE</scope>
    <source>
        <tissue evidence="9">Venom gland</tissue>
    </source>
</reference>
<accession>A0A4D5R9H0</accession>
<name>A0A4D5R9H0_SCOVI</name>
<comment type="subcellular location">
    <subcellularLocation>
        <location evidence="1">Secreted</location>
    </subcellularLocation>
</comment>
<gene>
    <name evidence="9" type="primary">SLPTX16</name>
</gene>
<dbReference type="AlphaFoldDB" id="A0A4D5R9H0"/>
<evidence type="ECO:0000256" key="1">
    <source>
        <dbReference type="ARBA" id="ARBA00004613"/>
    </source>
</evidence>
<protein>
    <submittedName>
        <fullName evidence="9">SLPTX16</fullName>
    </submittedName>
</protein>
<dbReference type="InterPro" id="IPR029277">
    <property type="entry name" value="SVWC_dom"/>
</dbReference>
<evidence type="ECO:0000256" key="5">
    <source>
        <dbReference type="ARBA" id="ARBA00022729"/>
    </source>
</evidence>
<keyword evidence="6" id="KW-1015">Disulfide bond</keyword>
<proteinExistence type="inferred from homology"/>
<dbReference type="SMART" id="SM01318">
    <property type="entry name" value="SVWC"/>
    <property type="match status" value="1"/>
</dbReference>
<organism evidence="9">
    <name type="scientific">Scolopendra viridis</name>
    <name type="common">Giant centipede</name>
    <dbReference type="NCBI Taxonomy" id="118503"/>
    <lineage>
        <taxon>Eukaryota</taxon>
        <taxon>Metazoa</taxon>
        <taxon>Ecdysozoa</taxon>
        <taxon>Arthropoda</taxon>
        <taxon>Myriapoda</taxon>
        <taxon>Chilopoda</taxon>
        <taxon>Pleurostigmophora</taxon>
        <taxon>Scolopendromorpha</taxon>
        <taxon>Scolopendridae</taxon>
        <taxon>Scolopendra</taxon>
    </lineage>
</organism>
<dbReference type="GO" id="GO:0090729">
    <property type="term" value="F:toxin activity"/>
    <property type="evidence" value="ECO:0007669"/>
    <property type="project" value="UniProtKB-KW"/>
</dbReference>
<evidence type="ECO:0000313" key="9">
    <source>
        <dbReference type="EMBL" id="MIC88548.1"/>
    </source>
</evidence>
<evidence type="ECO:0000256" key="4">
    <source>
        <dbReference type="ARBA" id="ARBA00022656"/>
    </source>
</evidence>
<evidence type="ECO:0000256" key="7">
    <source>
        <dbReference type="SAM" id="SignalP"/>
    </source>
</evidence>
<dbReference type="GO" id="GO:0005576">
    <property type="term" value="C:extracellular region"/>
    <property type="evidence" value="ECO:0007669"/>
    <property type="project" value="UniProtKB-SubCell"/>
</dbReference>
<dbReference type="Pfam" id="PF15430">
    <property type="entry name" value="SVWC"/>
    <property type="match status" value="1"/>
</dbReference>
<keyword evidence="4" id="KW-0800">Toxin</keyword>
<evidence type="ECO:0000256" key="2">
    <source>
        <dbReference type="ARBA" id="ARBA00006947"/>
    </source>
</evidence>
<feature type="signal peptide" evidence="7">
    <location>
        <begin position="1"/>
        <end position="23"/>
    </location>
</feature>
<sequence length="106" mass="11565">MWAFSVAIICFGVVFLIIPEATGFTYIKQVQSKDGKCLDDDGNEHDVDETWFGSECTRHTCSQQGDEFYEGVAGCGKYGVAPGCHLEDGTGDYPECCPHPVCGDEE</sequence>
<evidence type="ECO:0000256" key="3">
    <source>
        <dbReference type="ARBA" id="ARBA00022525"/>
    </source>
</evidence>
<feature type="domain" description="Single" evidence="8">
    <location>
        <begin position="37"/>
        <end position="102"/>
    </location>
</feature>
<evidence type="ECO:0000259" key="8">
    <source>
        <dbReference type="SMART" id="SM01318"/>
    </source>
</evidence>